<gene>
    <name evidence="3" type="ORF">Pa4123_68800</name>
</gene>
<dbReference type="Pfam" id="PF05147">
    <property type="entry name" value="LANC_like"/>
    <property type="match status" value="1"/>
</dbReference>
<dbReference type="NCBIfam" id="NF038151">
    <property type="entry name" value="lanthi_synth_III"/>
    <property type="match status" value="1"/>
</dbReference>
<protein>
    <submittedName>
        <fullName evidence="3">Serine/threonine protein kinase</fullName>
    </submittedName>
</protein>
<evidence type="ECO:0000313" key="4">
    <source>
        <dbReference type="Proteomes" id="UP001144280"/>
    </source>
</evidence>
<name>A0ABQ5R497_9ACTN</name>
<evidence type="ECO:0000256" key="1">
    <source>
        <dbReference type="SAM" id="MobiDB-lite"/>
    </source>
</evidence>
<dbReference type="Pfam" id="PF25816">
    <property type="entry name" value="RamC_N"/>
    <property type="match status" value="1"/>
</dbReference>
<dbReference type="SMART" id="SM00220">
    <property type="entry name" value="S_TKc"/>
    <property type="match status" value="1"/>
</dbReference>
<keyword evidence="4" id="KW-1185">Reference proteome</keyword>
<dbReference type="InterPro" id="IPR000719">
    <property type="entry name" value="Prot_kinase_dom"/>
</dbReference>
<dbReference type="SUPFAM" id="SSF158745">
    <property type="entry name" value="LanC-like"/>
    <property type="match status" value="1"/>
</dbReference>
<dbReference type="SMART" id="SM01260">
    <property type="entry name" value="LANC_like"/>
    <property type="match status" value="1"/>
</dbReference>
<evidence type="ECO:0000313" key="3">
    <source>
        <dbReference type="EMBL" id="GLI01604.1"/>
    </source>
</evidence>
<keyword evidence="3" id="KW-0418">Kinase</keyword>
<dbReference type="InterPro" id="IPR058053">
    <property type="entry name" value="RamC_C"/>
</dbReference>
<dbReference type="InterPro" id="IPR011009">
    <property type="entry name" value="Kinase-like_dom_sf"/>
</dbReference>
<accession>A0ABQ5R497</accession>
<dbReference type="Pfam" id="PF00069">
    <property type="entry name" value="Pkinase"/>
    <property type="match status" value="1"/>
</dbReference>
<dbReference type="PROSITE" id="PS50011">
    <property type="entry name" value="PROTEIN_KINASE_DOM"/>
    <property type="match status" value="1"/>
</dbReference>
<keyword evidence="3" id="KW-0808">Transferase</keyword>
<feature type="region of interest" description="Disordered" evidence="1">
    <location>
        <begin position="847"/>
        <end position="876"/>
    </location>
</feature>
<evidence type="ECO:0000259" key="2">
    <source>
        <dbReference type="PROSITE" id="PS50011"/>
    </source>
</evidence>
<keyword evidence="3" id="KW-0723">Serine/threonine-protein kinase</keyword>
<dbReference type="InterPro" id="IPR012341">
    <property type="entry name" value="6hp_glycosidase-like_sf"/>
</dbReference>
<dbReference type="CDD" id="cd04791">
    <property type="entry name" value="LanC_SerThrkinase"/>
    <property type="match status" value="1"/>
</dbReference>
<dbReference type="Proteomes" id="UP001144280">
    <property type="component" value="Unassembled WGS sequence"/>
</dbReference>
<dbReference type="EMBL" id="BSDI01000046">
    <property type="protein sequence ID" value="GLI01604.1"/>
    <property type="molecule type" value="Genomic_DNA"/>
</dbReference>
<proteinExistence type="predicted"/>
<sequence>MDDRYEAFCMADLLFYDVLHAKPAAGFASAERALPDGWQRREQDDWIVFRSGNPNLPDQGWKIHVSACLDNAERIIGAVWDYCMPRGIDFKVLRSPATLLARVSKYAPRGYSGKLVTIYPVDDAACEAILEELGALLDGEPSPYILSDLRWGPGPLYVRYGAFSSRYCVGDNGQVVPAIADDTGTLVPDRRTPVFYLPPWVTLPDFLAPHFAARNAVTLADVPYKVERVLHFSNGGGIYAGTDTRTGTPVVLKEGRPHAGIDARGHDAVRRVEREYEMLRALAGVPGIPEAYELFSVGEHRFLAMEHIDGQPLSKAIVYRYPLTDPTSGPAERAEYAAWAIDVYRQVEAAIHGVNERGFVYGDLHLFNVMVRDDGTAALLDFEVAAPMATATRPALGNQGFSAPRGTRGQDVDRYGLACLRLALFLPMANLLGLSRAKARHWAEIISEHFPVPSDFLTEAVEVIAPAVPDTDTVPAPTPRIEPDPAGWPALRDDLARAILASATPDRADRLFPGDIQQFPLGAIGLAYGAAGVLYALSVTGAGRHPQLEEWLLKKATRPPEGSRLGLYDGLHGAAFTLDHLGHRQAALDVVDLCLREDWTALGSDLQGGLAGVGLNLLHLADRTGEPALRIAAHRAVELVADRLGDEDSVPEVSGRENPYAGLMRGSAGAALLLMRAYDDTGDTALLDKAATALRQDLRRCVKRDNGVLHVNEGWRTLPYLDVGSVGIGMVLDEYLARRHDDQFAAAVPGIELAAQSTMYVLPGLHTGRSGILLYLAGRSADPAADPRVGKQVRGLAWHAIPYGGGLAFPGTALLRLSMDLATGTAGVLLALGAALHDTPVHLPMLPPTRRSAPEAAGAAPQTPAPAGAGRISPLP</sequence>
<comment type="caution">
    <text evidence="3">The sequence shown here is derived from an EMBL/GenBank/DDBJ whole genome shotgun (WGS) entry which is preliminary data.</text>
</comment>
<reference evidence="3" key="1">
    <citation type="submission" date="2022-12" db="EMBL/GenBank/DDBJ databases">
        <title>New Phytohabitans aurantiacus sp. RD004123 nov., an actinomycete isolated from soil.</title>
        <authorList>
            <person name="Triningsih D.W."/>
            <person name="Harunari E."/>
            <person name="Igarashi Y."/>
        </authorList>
    </citation>
    <scope>NUCLEOTIDE SEQUENCE</scope>
    <source>
        <strain evidence="3">RD004123</strain>
    </source>
</reference>
<dbReference type="SUPFAM" id="SSF56112">
    <property type="entry name" value="Protein kinase-like (PK-like)"/>
    <property type="match status" value="1"/>
</dbReference>
<feature type="compositionally biased region" description="Low complexity" evidence="1">
    <location>
        <begin position="854"/>
        <end position="870"/>
    </location>
</feature>
<dbReference type="InterPro" id="IPR053524">
    <property type="entry name" value="Aerial_hyphae_peptide-synth"/>
</dbReference>
<dbReference type="Gene3D" id="1.50.10.10">
    <property type="match status" value="1"/>
</dbReference>
<feature type="domain" description="Protein kinase" evidence="2">
    <location>
        <begin position="224"/>
        <end position="522"/>
    </location>
</feature>
<dbReference type="GO" id="GO:0004674">
    <property type="term" value="F:protein serine/threonine kinase activity"/>
    <property type="evidence" value="ECO:0007669"/>
    <property type="project" value="UniProtKB-KW"/>
</dbReference>
<dbReference type="Gene3D" id="1.10.510.10">
    <property type="entry name" value="Transferase(Phosphotransferase) domain 1"/>
    <property type="match status" value="1"/>
</dbReference>
<organism evidence="3 4">
    <name type="scientific">Phytohabitans aurantiacus</name>
    <dbReference type="NCBI Taxonomy" id="3016789"/>
    <lineage>
        <taxon>Bacteria</taxon>
        <taxon>Bacillati</taxon>
        <taxon>Actinomycetota</taxon>
        <taxon>Actinomycetes</taxon>
        <taxon>Micromonosporales</taxon>
        <taxon>Micromonosporaceae</taxon>
    </lineage>
</organism>
<dbReference type="RefSeq" id="WP_281902750.1">
    <property type="nucleotide sequence ID" value="NZ_BSDI01000046.1"/>
</dbReference>
<dbReference type="InterPro" id="IPR057929">
    <property type="entry name" value="RamC_N"/>
</dbReference>
<dbReference type="InterPro" id="IPR007822">
    <property type="entry name" value="LANC-like"/>
</dbReference>